<dbReference type="EMBL" id="CADCVV010000191">
    <property type="protein sequence ID" value="CAA9517134.1"/>
    <property type="molecule type" value="Genomic_DNA"/>
</dbReference>
<sequence>MKILVVGAAGKTGRAVVDQAVKAGHDVTAFVHTDGGYDVAGVEVRAGDASDATVMEAAVMGQDAVIDTVGGKTPYRHTTLETSVATAIVAAMQRHGARRLIVTSAVGVGDSMANIPFSTKVVVRTFLRGSTADKARMESAVRGSGLD</sequence>
<dbReference type="PANTHER" id="PTHR43355">
    <property type="entry name" value="FLAVIN REDUCTASE (NADPH)"/>
    <property type="match status" value="1"/>
</dbReference>
<dbReference type="PANTHER" id="PTHR43355:SF2">
    <property type="entry name" value="FLAVIN REDUCTASE (NADPH)"/>
    <property type="match status" value="1"/>
</dbReference>
<feature type="non-terminal residue" evidence="2">
    <location>
        <position position="147"/>
    </location>
</feature>
<dbReference type="Gene3D" id="3.40.50.720">
    <property type="entry name" value="NAD(P)-binding Rossmann-like Domain"/>
    <property type="match status" value="1"/>
</dbReference>
<feature type="domain" description="NAD(P)-binding" evidence="1">
    <location>
        <begin position="7"/>
        <end position="147"/>
    </location>
</feature>
<name>A0A6J4T9R6_9ACTN</name>
<dbReference type="AlphaFoldDB" id="A0A6J4T9R6"/>
<dbReference type="SUPFAM" id="SSF51735">
    <property type="entry name" value="NAD(P)-binding Rossmann-fold domains"/>
    <property type="match status" value="1"/>
</dbReference>
<reference evidence="2" key="1">
    <citation type="submission" date="2020-02" db="EMBL/GenBank/DDBJ databases">
        <authorList>
            <person name="Meier V. D."/>
        </authorList>
    </citation>
    <scope>NUCLEOTIDE SEQUENCE</scope>
    <source>
        <strain evidence="2">AVDCRST_MAG17</strain>
    </source>
</reference>
<protein>
    <recommendedName>
        <fullName evidence="1">NAD(P)-binding domain-containing protein</fullName>
    </recommendedName>
</protein>
<proteinExistence type="predicted"/>
<organism evidence="2">
    <name type="scientific">uncultured Solirubrobacterales bacterium</name>
    <dbReference type="NCBI Taxonomy" id="768556"/>
    <lineage>
        <taxon>Bacteria</taxon>
        <taxon>Bacillati</taxon>
        <taxon>Actinomycetota</taxon>
        <taxon>Thermoleophilia</taxon>
        <taxon>Solirubrobacterales</taxon>
        <taxon>environmental samples</taxon>
    </lineage>
</organism>
<dbReference type="InterPro" id="IPR051606">
    <property type="entry name" value="Polyketide_Oxido-like"/>
</dbReference>
<dbReference type="GO" id="GO:0004074">
    <property type="term" value="F:biliverdin reductase [NAD(P)H] activity"/>
    <property type="evidence" value="ECO:0007669"/>
    <property type="project" value="TreeGrafter"/>
</dbReference>
<dbReference type="Pfam" id="PF13460">
    <property type="entry name" value="NAD_binding_10"/>
    <property type="match status" value="1"/>
</dbReference>
<evidence type="ECO:0000313" key="2">
    <source>
        <dbReference type="EMBL" id="CAA9517134.1"/>
    </source>
</evidence>
<dbReference type="InterPro" id="IPR036291">
    <property type="entry name" value="NAD(P)-bd_dom_sf"/>
</dbReference>
<dbReference type="GO" id="GO:0042602">
    <property type="term" value="F:riboflavin reductase (NADPH) activity"/>
    <property type="evidence" value="ECO:0007669"/>
    <property type="project" value="TreeGrafter"/>
</dbReference>
<dbReference type="InterPro" id="IPR016040">
    <property type="entry name" value="NAD(P)-bd_dom"/>
</dbReference>
<evidence type="ECO:0000259" key="1">
    <source>
        <dbReference type="Pfam" id="PF13460"/>
    </source>
</evidence>
<gene>
    <name evidence="2" type="ORF">AVDCRST_MAG17-2352</name>
</gene>
<accession>A0A6J4T9R6</accession>